<reference evidence="4" key="1">
    <citation type="submission" date="2022-11" db="EMBL/GenBank/DDBJ databases">
        <title>Minimal conservation of predation-associated metabolite biosynthetic gene clusters underscores biosynthetic potential of Myxococcota including descriptions for ten novel species: Archangium lansinium sp. nov., Myxococcus landrumus sp. nov., Nannocystis bai.</title>
        <authorList>
            <person name="Ahearne A."/>
            <person name="Stevens C."/>
            <person name="Phillips K."/>
        </authorList>
    </citation>
    <scope>NUCLEOTIDE SEQUENCE</scope>
    <source>
        <strain evidence="4">Na p29</strain>
    </source>
</reference>
<dbReference type="AlphaFoldDB" id="A0A9X3ETS4"/>
<sequence>MALYRHVPGKDELVDLMVDTGIGPPPDLAALPGWRERLAAWARALWAVFHRHPWSLAATNRLRVMGPLELAWADAALAALADTGLPPAERHRAFLVVLGHVRSAAQFSVRSNRARSLSGPQWAAATATLIARDPARFPALQAVLSTGTGTGDGDGLEFGLGVVLDGIAALVARRAQA</sequence>
<dbReference type="SUPFAM" id="SSF48498">
    <property type="entry name" value="Tetracyclin repressor-like, C-terminal domain"/>
    <property type="match status" value="1"/>
</dbReference>
<dbReference type="EMBL" id="JAPNKE010000002">
    <property type="protein sequence ID" value="MCY1005343.1"/>
    <property type="molecule type" value="Genomic_DNA"/>
</dbReference>
<organism evidence="4 5">
    <name type="scientific">Nannocystis pusilla</name>
    <dbReference type="NCBI Taxonomy" id="889268"/>
    <lineage>
        <taxon>Bacteria</taxon>
        <taxon>Pseudomonadati</taxon>
        <taxon>Myxococcota</taxon>
        <taxon>Polyangia</taxon>
        <taxon>Nannocystales</taxon>
        <taxon>Nannocystaceae</taxon>
        <taxon>Nannocystis</taxon>
    </lineage>
</organism>
<evidence type="ECO:0000256" key="1">
    <source>
        <dbReference type="ARBA" id="ARBA00023015"/>
    </source>
</evidence>
<evidence type="ECO:0000313" key="5">
    <source>
        <dbReference type="Proteomes" id="UP001150924"/>
    </source>
</evidence>
<accession>A0A9X3ETS4</accession>
<keyword evidence="1" id="KW-0805">Transcription regulation</keyword>
<dbReference type="InterPro" id="IPR036271">
    <property type="entry name" value="Tet_transcr_reg_TetR-rel_C_sf"/>
</dbReference>
<dbReference type="GO" id="GO:0045892">
    <property type="term" value="P:negative regulation of DNA-templated transcription"/>
    <property type="evidence" value="ECO:0007669"/>
    <property type="project" value="InterPro"/>
</dbReference>
<dbReference type="Gene3D" id="1.10.10.60">
    <property type="entry name" value="Homeodomain-like"/>
    <property type="match status" value="1"/>
</dbReference>
<gene>
    <name evidence="4" type="ORF">OV079_07110</name>
</gene>
<evidence type="ECO:0000313" key="4">
    <source>
        <dbReference type="EMBL" id="MCY1005343.1"/>
    </source>
</evidence>
<name>A0A9X3ETS4_9BACT</name>
<dbReference type="InterPro" id="IPR004111">
    <property type="entry name" value="Repressor_TetR_C"/>
</dbReference>
<evidence type="ECO:0000259" key="3">
    <source>
        <dbReference type="Pfam" id="PF02909"/>
    </source>
</evidence>
<keyword evidence="2" id="KW-0804">Transcription</keyword>
<dbReference type="RefSeq" id="WP_267766994.1">
    <property type="nucleotide sequence ID" value="NZ_JAPNKE010000002.1"/>
</dbReference>
<dbReference type="Pfam" id="PF02909">
    <property type="entry name" value="TetR_C_1"/>
    <property type="match status" value="1"/>
</dbReference>
<comment type="caution">
    <text evidence="4">The sequence shown here is derived from an EMBL/GenBank/DDBJ whole genome shotgun (WGS) entry which is preliminary data.</text>
</comment>
<protein>
    <submittedName>
        <fullName evidence="4">TetR/AcrR family transcriptional regulator C-terminal domain-containing protein</fullName>
    </submittedName>
</protein>
<dbReference type="Proteomes" id="UP001150924">
    <property type="component" value="Unassembled WGS sequence"/>
</dbReference>
<dbReference type="Gene3D" id="1.10.357.10">
    <property type="entry name" value="Tetracycline Repressor, domain 2"/>
    <property type="match status" value="1"/>
</dbReference>
<feature type="domain" description="Tetracycline repressor TetR C-terminal" evidence="3">
    <location>
        <begin position="33"/>
        <end position="170"/>
    </location>
</feature>
<proteinExistence type="predicted"/>
<evidence type="ECO:0000256" key="2">
    <source>
        <dbReference type="ARBA" id="ARBA00023163"/>
    </source>
</evidence>
<keyword evidence="5" id="KW-1185">Reference proteome</keyword>